<evidence type="ECO:0000313" key="6">
    <source>
        <dbReference type="EMBL" id="MEM5424342.1"/>
    </source>
</evidence>
<evidence type="ECO:0000256" key="3">
    <source>
        <dbReference type="ARBA" id="ARBA00048267"/>
    </source>
</evidence>
<protein>
    <recommendedName>
        <fullName evidence="2">protein-glutamate methylesterase</fullName>
        <ecNumber evidence="2">3.1.1.61</ecNumber>
    </recommendedName>
</protein>
<dbReference type="EC" id="3.1.1.61" evidence="2"/>
<gene>
    <name evidence="6" type="ORF">VSR73_25160</name>
</gene>
<dbReference type="Proteomes" id="UP001489897">
    <property type="component" value="Unassembled WGS sequence"/>
</dbReference>
<dbReference type="RefSeq" id="WP_342948672.1">
    <property type="nucleotide sequence ID" value="NZ_JAYMRV010000008.1"/>
</dbReference>
<dbReference type="PROSITE" id="PS00028">
    <property type="entry name" value="ZINC_FINGER_C2H2_1"/>
    <property type="match status" value="1"/>
</dbReference>
<dbReference type="InterPro" id="IPR011247">
    <property type="entry name" value="Chemotax_prot-Glu_Me-esterase"/>
</dbReference>
<accession>A0ABU9RWU3</accession>
<reference evidence="6 7" key="1">
    <citation type="submission" date="2024-01" db="EMBL/GenBank/DDBJ databases">
        <title>The diversity of rhizobia nodulating Mimosa spp. in eleven states of Brazil covering several biomes is determined by host plant, location, and edaphic factors.</title>
        <authorList>
            <person name="Rouws L."/>
            <person name="Barauna A."/>
            <person name="Beukes C."/>
            <person name="De Faria S.M."/>
            <person name="Gross E."/>
            <person name="Dos Reis Junior F.B."/>
            <person name="Simon M."/>
            <person name="Maluk M."/>
            <person name="Odee D.W."/>
            <person name="Kenicer G."/>
            <person name="Young J.P.W."/>
            <person name="Reis V.M."/>
            <person name="Zilli J."/>
            <person name="James E.K."/>
        </authorList>
    </citation>
    <scope>NUCLEOTIDE SEQUENCE [LARGE SCALE GENOMIC DNA]</scope>
    <source>
        <strain evidence="6 7">JPY167</strain>
    </source>
</reference>
<name>A0ABU9RWU3_9BURK</name>
<evidence type="ECO:0000313" key="7">
    <source>
        <dbReference type="Proteomes" id="UP001489897"/>
    </source>
</evidence>
<feature type="domain" description="CheB-type methylesterase" evidence="5">
    <location>
        <begin position="1"/>
        <end position="189"/>
    </location>
</feature>
<feature type="active site" evidence="4">
    <location>
        <position position="12"/>
    </location>
</feature>
<proteinExistence type="predicted"/>
<evidence type="ECO:0000256" key="1">
    <source>
        <dbReference type="ARBA" id="ARBA00022801"/>
    </source>
</evidence>
<evidence type="ECO:0000259" key="5">
    <source>
        <dbReference type="PROSITE" id="PS50122"/>
    </source>
</evidence>
<dbReference type="SUPFAM" id="SSF52738">
    <property type="entry name" value="Methylesterase CheB, C-terminal domain"/>
    <property type="match status" value="1"/>
</dbReference>
<dbReference type="CDD" id="cd16433">
    <property type="entry name" value="CheB"/>
    <property type="match status" value="1"/>
</dbReference>
<dbReference type="PIRSF" id="PIRSF036461">
    <property type="entry name" value="Chmtx_methlestr"/>
    <property type="match status" value="1"/>
</dbReference>
<keyword evidence="1 4" id="KW-0378">Hydrolase</keyword>
<keyword evidence="7" id="KW-1185">Reference proteome</keyword>
<dbReference type="PANTHER" id="PTHR42872:SF6">
    <property type="entry name" value="PROTEIN-GLUTAMATE METHYLESTERASE_PROTEIN-GLUTAMINE GLUTAMINASE"/>
    <property type="match status" value="1"/>
</dbReference>
<organism evidence="6 7">
    <name type="scientific">Paraburkholderia ferrariae</name>
    <dbReference type="NCBI Taxonomy" id="386056"/>
    <lineage>
        <taxon>Bacteria</taxon>
        <taxon>Pseudomonadati</taxon>
        <taxon>Pseudomonadota</taxon>
        <taxon>Betaproteobacteria</taxon>
        <taxon>Burkholderiales</taxon>
        <taxon>Burkholderiaceae</taxon>
        <taxon>Paraburkholderia</taxon>
    </lineage>
</organism>
<dbReference type="Gene3D" id="3.40.50.180">
    <property type="entry name" value="Methylesterase CheB, C-terminal domain"/>
    <property type="match status" value="1"/>
</dbReference>
<dbReference type="EMBL" id="JAYMRV010000008">
    <property type="protein sequence ID" value="MEM5424342.1"/>
    <property type="molecule type" value="Genomic_DNA"/>
</dbReference>
<dbReference type="Pfam" id="PF01339">
    <property type="entry name" value="CheB_methylest"/>
    <property type="match status" value="1"/>
</dbReference>
<comment type="catalytic activity">
    <reaction evidence="3">
        <text>[protein]-L-glutamate 5-O-methyl ester + H2O = L-glutamyl-[protein] + methanol + H(+)</text>
        <dbReference type="Rhea" id="RHEA:23236"/>
        <dbReference type="Rhea" id="RHEA-COMP:10208"/>
        <dbReference type="Rhea" id="RHEA-COMP:10311"/>
        <dbReference type="ChEBI" id="CHEBI:15377"/>
        <dbReference type="ChEBI" id="CHEBI:15378"/>
        <dbReference type="ChEBI" id="CHEBI:17790"/>
        <dbReference type="ChEBI" id="CHEBI:29973"/>
        <dbReference type="ChEBI" id="CHEBI:82795"/>
        <dbReference type="EC" id="3.1.1.61"/>
    </reaction>
</comment>
<dbReference type="PROSITE" id="PS50122">
    <property type="entry name" value="CHEB"/>
    <property type="match status" value="1"/>
</dbReference>
<dbReference type="InterPro" id="IPR013087">
    <property type="entry name" value="Znf_C2H2_type"/>
</dbReference>
<sequence>MEPLKIVVIAASRDGFSALRTLAAGLPGDLPAAVCVVLHIGRHKSTLPELMSRSGPLPAAHAADGEVMQAGRIYVAPPDRHLIVEKGRLRLSDGAAENFSRPAADPLFRSAAMAYGSKVVGVVLSGDLDDGSAGLAAIRACGGACLVQDPQECEASSMPAAALRAVDGAATVAGIQDMAAAIGDAVRAAPLATLAKERAMKAGSQTEEEARVAARGFVSPEELDNVGERTALTCPACGGTLWQIKNARPHRYRCHTGHAFSEMSLEEGIVSHVERALWTAARSVREHLVYARARKDWAQRSGDSDFLVVESARVARAQELEAIMLEALRAVARTSGVSG</sequence>
<dbReference type="InterPro" id="IPR000673">
    <property type="entry name" value="Sig_transdc_resp-reg_Me-estase"/>
</dbReference>
<dbReference type="InterPro" id="IPR035909">
    <property type="entry name" value="CheB_C"/>
</dbReference>
<feature type="active site" evidence="4">
    <location>
        <position position="39"/>
    </location>
</feature>
<comment type="caution">
    <text evidence="6">The sequence shown here is derived from an EMBL/GenBank/DDBJ whole genome shotgun (WGS) entry which is preliminary data.</text>
</comment>
<evidence type="ECO:0000256" key="2">
    <source>
        <dbReference type="ARBA" id="ARBA00039140"/>
    </source>
</evidence>
<evidence type="ECO:0000256" key="4">
    <source>
        <dbReference type="PROSITE-ProRule" id="PRU00050"/>
    </source>
</evidence>
<keyword evidence="4" id="KW-0145">Chemotaxis</keyword>
<feature type="active site" evidence="4">
    <location>
        <position position="130"/>
    </location>
</feature>
<dbReference type="PANTHER" id="PTHR42872">
    <property type="entry name" value="PROTEIN-GLUTAMATE METHYLESTERASE/PROTEIN-GLUTAMINE GLUTAMINASE"/>
    <property type="match status" value="1"/>
</dbReference>